<dbReference type="EMBL" id="QJJK01000008">
    <property type="protein sequence ID" value="PXW56262.1"/>
    <property type="molecule type" value="Genomic_DNA"/>
</dbReference>
<evidence type="ECO:0000313" key="2">
    <source>
        <dbReference type="Proteomes" id="UP000248021"/>
    </source>
</evidence>
<sequence>MSCDSEHMCDIDGPTVLVPDSDEPLVIEVDVPGAPGPSGPPNQLSIGTVSTGAVAVTITGTAPNQVLNLTLPDGGGPNTAAAAELGASLAAVRACGVTRRPCRVLDFANGVFFLRHSLSTASWAAIVAGLGATFSRATPAAFWGEGSDLQAAGIDAPRFEYRFNSGIADGLLLEGARTNAIRNSILTGVAPGVIGSGGAWPTNWQNGGASGLTRTMSAPYQYRGMTCIDVRYAGTATDTGGYPLIFEPPSVIAASSGQNWTMSAYLALVAGSMANITNFRFYIPPQPSGVAAASASIVPELTSELKRFAFSFSFATAITHIQPRFAMNHAVGAAIDFTLRVGLPQMELGAFSSSPIATETGAVERGADHLQCPRPGLSPVSRMLTARAAGGKAGDQVLWQADDGSEANSHRLLRDATGMLRYIVTTTGTPQANLALGSVADGALFKVAVRAAPNDFAGSLNGGAVVTDTSGTLPSITTERWGGGAAPGVEWWGALASEVEFNATLANADLQALSL</sequence>
<protein>
    <submittedName>
        <fullName evidence="1">Uncharacterized protein</fullName>
    </submittedName>
</protein>
<reference evidence="1 2" key="1">
    <citation type="submission" date="2018-05" db="EMBL/GenBank/DDBJ databases">
        <title>Genomic Encyclopedia of Type Strains, Phase IV (KMG-IV): sequencing the most valuable type-strain genomes for metagenomic binning, comparative biology and taxonomic classification.</title>
        <authorList>
            <person name="Goeker M."/>
        </authorList>
    </citation>
    <scope>NUCLEOTIDE SEQUENCE [LARGE SCALE GENOMIC DNA]</scope>
    <source>
        <strain evidence="1 2">DSM 6462</strain>
    </source>
</reference>
<dbReference type="AlphaFoldDB" id="A0A2V3UCJ1"/>
<dbReference type="RefSeq" id="WP_146227398.1">
    <property type="nucleotide sequence ID" value="NZ_JAHBRY010000001.1"/>
</dbReference>
<evidence type="ECO:0000313" key="1">
    <source>
        <dbReference type="EMBL" id="PXW56262.1"/>
    </source>
</evidence>
<accession>A0A2V3UCJ1</accession>
<gene>
    <name evidence="1" type="ORF">C7450_10811</name>
</gene>
<comment type="caution">
    <text evidence="1">The sequence shown here is derived from an EMBL/GenBank/DDBJ whole genome shotgun (WGS) entry which is preliminary data.</text>
</comment>
<name>A0A2V3UCJ1_9HYPH</name>
<keyword evidence="2" id="KW-1185">Reference proteome</keyword>
<proteinExistence type="predicted"/>
<dbReference type="Proteomes" id="UP000248021">
    <property type="component" value="Unassembled WGS sequence"/>
</dbReference>
<dbReference type="OrthoDB" id="7949682at2"/>
<organism evidence="1 2">
    <name type="scientific">Chelatococcus asaccharovorans</name>
    <dbReference type="NCBI Taxonomy" id="28210"/>
    <lineage>
        <taxon>Bacteria</taxon>
        <taxon>Pseudomonadati</taxon>
        <taxon>Pseudomonadota</taxon>
        <taxon>Alphaproteobacteria</taxon>
        <taxon>Hyphomicrobiales</taxon>
        <taxon>Chelatococcaceae</taxon>
        <taxon>Chelatococcus</taxon>
    </lineage>
</organism>